<evidence type="ECO:0000313" key="7">
    <source>
        <dbReference type="EMBL" id="GGN22037.1"/>
    </source>
</evidence>
<evidence type="ECO:0000259" key="5">
    <source>
        <dbReference type="PROSITE" id="PS00623"/>
    </source>
</evidence>
<keyword evidence="4" id="KW-0274">FAD</keyword>
<dbReference type="PIRSF" id="PIRSF000137">
    <property type="entry name" value="Alcohol_oxidase"/>
    <property type="match status" value="1"/>
</dbReference>
<protein>
    <submittedName>
        <fullName evidence="7">GMC oxidoreductase</fullName>
    </submittedName>
</protein>
<evidence type="ECO:0000256" key="2">
    <source>
        <dbReference type="ARBA" id="ARBA00010790"/>
    </source>
</evidence>
<evidence type="ECO:0000313" key="8">
    <source>
        <dbReference type="Proteomes" id="UP000608850"/>
    </source>
</evidence>
<evidence type="ECO:0000259" key="6">
    <source>
        <dbReference type="PROSITE" id="PS00624"/>
    </source>
</evidence>
<proteinExistence type="inferred from homology"/>
<keyword evidence="8" id="KW-1185">Reference proteome</keyword>
<dbReference type="InterPro" id="IPR012132">
    <property type="entry name" value="GMC_OxRdtase"/>
</dbReference>
<dbReference type="PROSITE" id="PS00624">
    <property type="entry name" value="GMC_OXRED_2"/>
    <property type="match status" value="1"/>
</dbReference>
<sequence length="510" mass="54976">MGDSTYDYVVVGAGSAGCVLANRLSSGDADVLLLEAGAPDDDDAIHTPARFPELFETDADWNYRSVPQPELNDRQLYHPRGRTLGGSSSMNAMIYVRGHPYDYDRWAERGGDAWSYDAMLEQFKCSENHERGADDYHATGGPLNVAEPLDPHPVSEAFVDAMDAAGVKHNPDFNGPTQAGSGFYDLTQSDGERCSSAAAFVKPALDRSTLAVETNAQATRVTFDGDRATGVAYERDGTAHEARAEREVLLSAGAINSPQLLMLSGIGPAEHLSKHGIDVRVDLPQVGRNLQDHLKLGVVYERTAGPANPAPSSNVIETGAFVRTDPDAPAPDLQLHNAPVYLLEHGLDAPDDGRKYFTMMPTQIRPESTGTVRLASNDPHESPVIDPQYLTEDGDIEPLVEGVKLVREIVETSPLDDYRGAEVHPGESVTSDEEIEAFVREHATTVYHPVGTCRMGAEGDGVVDDRLRVHGVEGLRVTDASIMPEIVGGNTNAPTIAIAERAASFIEDAR</sequence>
<dbReference type="OrthoDB" id="212451at2157"/>
<feature type="domain" description="Glucose-methanol-choline oxidoreductase N-terminal" evidence="5">
    <location>
        <begin position="81"/>
        <end position="104"/>
    </location>
</feature>
<evidence type="ECO:0000256" key="1">
    <source>
        <dbReference type="ARBA" id="ARBA00001974"/>
    </source>
</evidence>
<dbReference type="PANTHER" id="PTHR11552:SF147">
    <property type="entry name" value="CHOLINE DEHYDROGENASE, MITOCHONDRIAL"/>
    <property type="match status" value="1"/>
</dbReference>
<dbReference type="EMBL" id="BMOQ01000006">
    <property type="protein sequence ID" value="GGN22037.1"/>
    <property type="molecule type" value="Genomic_DNA"/>
</dbReference>
<feature type="domain" description="Glucose-methanol-choline oxidoreductase N-terminal" evidence="6">
    <location>
        <begin position="253"/>
        <end position="267"/>
    </location>
</feature>
<evidence type="ECO:0000256" key="3">
    <source>
        <dbReference type="ARBA" id="ARBA00022630"/>
    </source>
</evidence>
<gene>
    <name evidence="7" type="ORF">GCM10009021_24310</name>
</gene>
<dbReference type="InterPro" id="IPR036188">
    <property type="entry name" value="FAD/NAD-bd_sf"/>
</dbReference>
<dbReference type="InterPro" id="IPR000172">
    <property type="entry name" value="GMC_OxRdtase_N"/>
</dbReference>
<organism evidence="7 8">
    <name type="scientific">Halarchaeum nitratireducens</name>
    <dbReference type="NCBI Taxonomy" id="489913"/>
    <lineage>
        <taxon>Archaea</taxon>
        <taxon>Methanobacteriati</taxon>
        <taxon>Methanobacteriota</taxon>
        <taxon>Stenosarchaea group</taxon>
        <taxon>Halobacteria</taxon>
        <taxon>Halobacteriales</taxon>
        <taxon>Halobacteriaceae</taxon>
    </lineage>
</organism>
<dbReference type="PROSITE" id="PS00623">
    <property type="entry name" value="GMC_OXRED_1"/>
    <property type="match status" value="1"/>
</dbReference>
<comment type="cofactor">
    <cofactor evidence="1">
        <name>FAD</name>
        <dbReference type="ChEBI" id="CHEBI:57692"/>
    </cofactor>
</comment>
<comment type="caution">
    <text evidence="7">The sequence shown here is derived from an EMBL/GenBank/DDBJ whole genome shotgun (WGS) entry which is preliminary data.</text>
</comment>
<keyword evidence="3" id="KW-0285">Flavoprotein</keyword>
<dbReference type="PANTHER" id="PTHR11552">
    <property type="entry name" value="GLUCOSE-METHANOL-CHOLINE GMC OXIDOREDUCTASE"/>
    <property type="match status" value="1"/>
</dbReference>
<dbReference type="Proteomes" id="UP000608850">
    <property type="component" value="Unassembled WGS sequence"/>
</dbReference>
<dbReference type="Gene3D" id="3.30.560.10">
    <property type="entry name" value="Glucose Oxidase, domain 3"/>
    <property type="match status" value="1"/>
</dbReference>
<dbReference type="SUPFAM" id="SSF54373">
    <property type="entry name" value="FAD-linked reductases, C-terminal domain"/>
    <property type="match status" value="1"/>
</dbReference>
<dbReference type="AlphaFoldDB" id="A0A830GDV0"/>
<name>A0A830GDV0_9EURY</name>
<dbReference type="GO" id="GO:0016614">
    <property type="term" value="F:oxidoreductase activity, acting on CH-OH group of donors"/>
    <property type="evidence" value="ECO:0007669"/>
    <property type="project" value="InterPro"/>
</dbReference>
<accession>A0A830GDV0</accession>
<dbReference type="Pfam" id="PF05199">
    <property type="entry name" value="GMC_oxred_C"/>
    <property type="match status" value="1"/>
</dbReference>
<dbReference type="InterPro" id="IPR007867">
    <property type="entry name" value="GMC_OxRtase_C"/>
</dbReference>
<dbReference type="Gene3D" id="3.50.50.60">
    <property type="entry name" value="FAD/NAD(P)-binding domain"/>
    <property type="match status" value="1"/>
</dbReference>
<dbReference type="SUPFAM" id="SSF51905">
    <property type="entry name" value="FAD/NAD(P)-binding domain"/>
    <property type="match status" value="1"/>
</dbReference>
<evidence type="ECO:0000256" key="4">
    <source>
        <dbReference type="ARBA" id="ARBA00022827"/>
    </source>
</evidence>
<dbReference type="Pfam" id="PF00732">
    <property type="entry name" value="GMC_oxred_N"/>
    <property type="match status" value="1"/>
</dbReference>
<dbReference type="GO" id="GO:0050660">
    <property type="term" value="F:flavin adenine dinucleotide binding"/>
    <property type="evidence" value="ECO:0007669"/>
    <property type="project" value="InterPro"/>
</dbReference>
<comment type="similarity">
    <text evidence="2">Belongs to the GMC oxidoreductase family.</text>
</comment>
<dbReference type="RefSeq" id="WP_188879268.1">
    <property type="nucleotide sequence ID" value="NZ_BMOQ01000006.1"/>
</dbReference>
<reference evidence="7 8" key="1">
    <citation type="journal article" date="2019" name="Int. J. Syst. Evol. Microbiol.">
        <title>The Global Catalogue of Microorganisms (GCM) 10K type strain sequencing project: providing services to taxonomists for standard genome sequencing and annotation.</title>
        <authorList>
            <consortium name="The Broad Institute Genomics Platform"/>
            <consortium name="The Broad Institute Genome Sequencing Center for Infectious Disease"/>
            <person name="Wu L."/>
            <person name="Ma J."/>
        </authorList>
    </citation>
    <scope>NUCLEOTIDE SEQUENCE [LARGE SCALE GENOMIC DNA]</scope>
    <source>
        <strain evidence="7 8">JCM 16331</strain>
    </source>
</reference>